<keyword evidence="1" id="KW-0479">Metal-binding</keyword>
<dbReference type="EMBL" id="KZ613856">
    <property type="protein sequence ID" value="PMD55151.1"/>
    <property type="molecule type" value="Genomic_DNA"/>
</dbReference>
<keyword evidence="4" id="KW-0238">DNA-binding</keyword>
<dbReference type="PANTHER" id="PTHR36206">
    <property type="entry name" value="ASPERCRYPTIN BIOSYNTHESIS CLUSTER-SPECIFIC TRANSCRIPTION REGULATOR ATNN-RELATED"/>
    <property type="match status" value="1"/>
</dbReference>
<evidence type="ECO:0000256" key="3">
    <source>
        <dbReference type="ARBA" id="ARBA00023015"/>
    </source>
</evidence>
<reference evidence="8 9" key="1">
    <citation type="submission" date="2016-04" db="EMBL/GenBank/DDBJ databases">
        <title>A degradative enzymes factory behind the ericoid mycorrhizal symbiosis.</title>
        <authorList>
            <consortium name="DOE Joint Genome Institute"/>
            <person name="Martino E."/>
            <person name="Morin E."/>
            <person name="Grelet G."/>
            <person name="Kuo A."/>
            <person name="Kohler A."/>
            <person name="Daghino S."/>
            <person name="Barry K."/>
            <person name="Choi C."/>
            <person name="Cichocki N."/>
            <person name="Clum A."/>
            <person name="Copeland A."/>
            <person name="Hainaut M."/>
            <person name="Haridas S."/>
            <person name="Labutti K."/>
            <person name="Lindquist E."/>
            <person name="Lipzen A."/>
            <person name="Khouja H.-R."/>
            <person name="Murat C."/>
            <person name="Ohm R."/>
            <person name="Olson A."/>
            <person name="Spatafora J."/>
            <person name="Veneault-Fourrey C."/>
            <person name="Henrissat B."/>
            <person name="Grigoriev I."/>
            <person name="Martin F."/>
            <person name="Perotto S."/>
        </authorList>
    </citation>
    <scope>NUCLEOTIDE SEQUENCE [LARGE SCALE GENOMIC DNA]</scope>
    <source>
        <strain evidence="8 9">E</strain>
    </source>
</reference>
<keyword evidence="5" id="KW-0804">Transcription</keyword>
<evidence type="ECO:0000256" key="6">
    <source>
        <dbReference type="ARBA" id="ARBA00023242"/>
    </source>
</evidence>
<dbReference type="CDD" id="cd00067">
    <property type="entry name" value="GAL4"/>
    <property type="match status" value="1"/>
</dbReference>
<dbReference type="PANTHER" id="PTHR36206:SF4">
    <property type="entry name" value="HYPOTHETICAL CONSERVED PROTEIN (EUROFUNG)-RELATED"/>
    <property type="match status" value="1"/>
</dbReference>
<dbReference type="Pfam" id="PF00172">
    <property type="entry name" value="Zn_clus"/>
    <property type="match status" value="1"/>
</dbReference>
<dbReference type="GO" id="GO:0003677">
    <property type="term" value="F:DNA binding"/>
    <property type="evidence" value="ECO:0007669"/>
    <property type="project" value="UniProtKB-KW"/>
</dbReference>
<dbReference type="SUPFAM" id="SSF57701">
    <property type="entry name" value="Zn2/Cys6 DNA-binding domain"/>
    <property type="match status" value="1"/>
</dbReference>
<evidence type="ECO:0000256" key="5">
    <source>
        <dbReference type="ARBA" id="ARBA00023163"/>
    </source>
</evidence>
<dbReference type="OrthoDB" id="3598904at2759"/>
<dbReference type="Gene3D" id="4.10.240.10">
    <property type="entry name" value="Zn(2)-C6 fungal-type DNA-binding domain"/>
    <property type="match status" value="1"/>
</dbReference>
<dbReference type="InterPro" id="IPR001138">
    <property type="entry name" value="Zn2Cys6_DnaBD"/>
</dbReference>
<dbReference type="Pfam" id="PF11951">
    <property type="entry name" value="Fungal_trans_2"/>
    <property type="match status" value="1"/>
</dbReference>
<sequence>MEIRMEEKAVTQPRTRASAPRVRTGCKTCKIRRVKCDEGKPSCNRCIKFGATCDGYGAKKPNVLSPAATRILVPRATFPFVVSPSQNLFDLDNPEEWTYFQRFCSYTVQRLSGLRGFEFWSRVVLQATQVEPSIRHAATAIGALDLNVLTSTRDEEAIKFRRQFAYKEYQKAIVGIRKTLSEKDCDIKTRLIACILFACFEAYHGNSKTALGQIFSGIEMMEEHNKKRKEKDSTSNAPRLAPVDPELVQVFTLLEIQATAWGDSRPGKLHLERMYNCAEAVENGMPVEFSGTKHAVVILRLNIMWGIHLRFAQMNLAGHEGKIVPSFIGLAPCANDPAAHQLNRCLASFKAWGAAFEPLYRKARSAAGERIFESATQLRMNYLGGVVWVASGSRSIGMYYRRYTKELKEIVALSKVLLDMSDSQTFSLEMRFVLPLAVVGLNYRHRALRQECIRTLTAMSRREAIWDASMMGRIMKFQAEIEEEGLGDDEEYVPEDGMSTIVHLKVDEPLRTMFITCSLGIRGHPGESVMKRTELIW</sequence>
<accession>A0A2J6SWM4</accession>
<feature type="domain" description="Zn(2)-C6 fungal-type" evidence="7">
    <location>
        <begin position="25"/>
        <end position="53"/>
    </location>
</feature>
<evidence type="ECO:0000313" key="8">
    <source>
        <dbReference type="EMBL" id="PMD55151.1"/>
    </source>
</evidence>
<gene>
    <name evidence="8" type="ORF">K444DRAFT_99309</name>
</gene>
<keyword evidence="3" id="KW-0805">Transcription regulation</keyword>
<evidence type="ECO:0000256" key="2">
    <source>
        <dbReference type="ARBA" id="ARBA00022833"/>
    </source>
</evidence>
<dbReference type="Proteomes" id="UP000235371">
    <property type="component" value="Unassembled WGS sequence"/>
</dbReference>
<organism evidence="8 9">
    <name type="scientific">Hyaloscypha bicolor E</name>
    <dbReference type="NCBI Taxonomy" id="1095630"/>
    <lineage>
        <taxon>Eukaryota</taxon>
        <taxon>Fungi</taxon>
        <taxon>Dikarya</taxon>
        <taxon>Ascomycota</taxon>
        <taxon>Pezizomycotina</taxon>
        <taxon>Leotiomycetes</taxon>
        <taxon>Helotiales</taxon>
        <taxon>Hyaloscyphaceae</taxon>
        <taxon>Hyaloscypha</taxon>
        <taxon>Hyaloscypha bicolor</taxon>
    </lineage>
</organism>
<evidence type="ECO:0000256" key="1">
    <source>
        <dbReference type="ARBA" id="ARBA00022723"/>
    </source>
</evidence>
<dbReference type="InParanoid" id="A0A2J6SWM4"/>
<evidence type="ECO:0000313" key="9">
    <source>
        <dbReference type="Proteomes" id="UP000235371"/>
    </source>
</evidence>
<name>A0A2J6SWM4_9HELO</name>
<keyword evidence="6" id="KW-0539">Nucleus</keyword>
<keyword evidence="9" id="KW-1185">Reference proteome</keyword>
<dbReference type="InterPro" id="IPR021858">
    <property type="entry name" value="Fun_TF"/>
</dbReference>
<dbReference type="AlphaFoldDB" id="A0A2J6SWM4"/>
<proteinExistence type="predicted"/>
<dbReference type="PROSITE" id="PS00463">
    <property type="entry name" value="ZN2_CY6_FUNGAL_1"/>
    <property type="match status" value="1"/>
</dbReference>
<dbReference type="GO" id="GO:0000981">
    <property type="term" value="F:DNA-binding transcription factor activity, RNA polymerase II-specific"/>
    <property type="evidence" value="ECO:0007669"/>
    <property type="project" value="InterPro"/>
</dbReference>
<dbReference type="SMART" id="SM00066">
    <property type="entry name" value="GAL4"/>
    <property type="match status" value="1"/>
</dbReference>
<dbReference type="GO" id="GO:0008270">
    <property type="term" value="F:zinc ion binding"/>
    <property type="evidence" value="ECO:0007669"/>
    <property type="project" value="InterPro"/>
</dbReference>
<dbReference type="InterPro" id="IPR036864">
    <property type="entry name" value="Zn2-C6_fun-type_DNA-bd_sf"/>
</dbReference>
<dbReference type="RefSeq" id="XP_024732055.1">
    <property type="nucleotide sequence ID" value="XM_024888853.1"/>
</dbReference>
<evidence type="ECO:0000259" key="7">
    <source>
        <dbReference type="PROSITE" id="PS50048"/>
    </source>
</evidence>
<keyword evidence="2" id="KW-0862">Zinc</keyword>
<evidence type="ECO:0000256" key="4">
    <source>
        <dbReference type="ARBA" id="ARBA00023125"/>
    </source>
</evidence>
<protein>
    <recommendedName>
        <fullName evidence="7">Zn(2)-C6 fungal-type domain-containing protein</fullName>
    </recommendedName>
</protein>
<dbReference type="InterPro" id="IPR052360">
    <property type="entry name" value="Transcr_Regulatory_Proteins"/>
</dbReference>
<dbReference type="GeneID" id="36596929"/>
<dbReference type="PROSITE" id="PS50048">
    <property type="entry name" value="ZN2_CY6_FUNGAL_2"/>
    <property type="match status" value="1"/>
</dbReference>